<proteinExistence type="predicted"/>
<feature type="domain" description="Thioredoxin" evidence="2">
    <location>
        <begin position="31"/>
        <end position="169"/>
    </location>
</feature>
<reference evidence="3 4" key="1">
    <citation type="submission" date="2023-07" db="EMBL/GenBank/DDBJ databases">
        <title>Functional and genomic diversity of the sorghum phyllosphere microbiome.</title>
        <authorList>
            <person name="Shade A."/>
        </authorList>
    </citation>
    <scope>NUCLEOTIDE SEQUENCE [LARGE SCALE GENOMIC DNA]</scope>
    <source>
        <strain evidence="3 4">SORGH_AS_0892</strain>
    </source>
</reference>
<keyword evidence="1" id="KW-0732">Signal</keyword>
<dbReference type="RefSeq" id="WP_307186438.1">
    <property type="nucleotide sequence ID" value="NZ_JAUTBA010000001.1"/>
</dbReference>
<protein>
    <submittedName>
        <fullName evidence="3">Thiol-disulfide isomerase/thioredoxin</fullName>
    </submittedName>
</protein>
<accession>A0ABU0U7D9</accession>
<comment type="caution">
    <text evidence="3">The sequence shown here is derived from an EMBL/GenBank/DDBJ whole genome shotgun (WGS) entry which is preliminary data.</text>
</comment>
<keyword evidence="3" id="KW-0413">Isomerase</keyword>
<dbReference type="GO" id="GO:0016853">
    <property type="term" value="F:isomerase activity"/>
    <property type="evidence" value="ECO:0007669"/>
    <property type="project" value="UniProtKB-KW"/>
</dbReference>
<evidence type="ECO:0000259" key="2">
    <source>
        <dbReference type="PROSITE" id="PS51352"/>
    </source>
</evidence>
<keyword evidence="4" id="KW-1185">Reference proteome</keyword>
<dbReference type="EMBL" id="JAUTBA010000001">
    <property type="protein sequence ID" value="MDQ1150859.1"/>
    <property type="molecule type" value="Genomic_DNA"/>
</dbReference>
<sequence length="407" mass="46390">MKKLIKNMCVIALLLHTIHTAYCSTSQADTLTTGMKMPNVDMGTLEDGVPLGKFSQQAAARLVILDFMNSSCMSCIAALPRLSQVAKKFGKDIQIYPVTYEDRGRIAKMRKLNDIIAATDLKFIVEDKNLKTLFPHQTVSHVVWILDGLVKGITHVEYLDEKMVNTMLKEGKLDVPQKNDFKTFDYSKSLKDLRYPLRSYAALTGYIPDADTKYGTDISSDSSSIREYMINVPILSAYMHAYGKTKRLPYMKADRIIIESTHPEKYSYVSDRDGYEEDWLLKNAISYEFEFTERKSKDKRMGSIIQDLDNRLHVKTSIEKRMIDCWVIIDGKGKSKNMQDVGQSKRDFVFMVDLNSAYPVILDESTLDNKIPARSHQSFDELRSLLLDAGYDLVKAKRATEVFVLAD</sequence>
<organism evidence="3 4">
    <name type="scientific">Sphingobacterium zeae</name>
    <dbReference type="NCBI Taxonomy" id="1776859"/>
    <lineage>
        <taxon>Bacteria</taxon>
        <taxon>Pseudomonadati</taxon>
        <taxon>Bacteroidota</taxon>
        <taxon>Sphingobacteriia</taxon>
        <taxon>Sphingobacteriales</taxon>
        <taxon>Sphingobacteriaceae</taxon>
        <taxon>Sphingobacterium</taxon>
    </lineage>
</organism>
<dbReference type="InterPro" id="IPR036249">
    <property type="entry name" value="Thioredoxin-like_sf"/>
</dbReference>
<dbReference type="Gene3D" id="3.40.30.10">
    <property type="entry name" value="Glutaredoxin"/>
    <property type="match status" value="1"/>
</dbReference>
<evidence type="ECO:0000313" key="4">
    <source>
        <dbReference type="Proteomes" id="UP001244640"/>
    </source>
</evidence>
<gene>
    <name evidence="3" type="ORF">QE382_002843</name>
</gene>
<dbReference type="PROSITE" id="PS51352">
    <property type="entry name" value="THIOREDOXIN_2"/>
    <property type="match status" value="1"/>
</dbReference>
<dbReference type="SUPFAM" id="SSF52833">
    <property type="entry name" value="Thioredoxin-like"/>
    <property type="match status" value="1"/>
</dbReference>
<dbReference type="Proteomes" id="UP001244640">
    <property type="component" value="Unassembled WGS sequence"/>
</dbReference>
<dbReference type="InterPro" id="IPR013766">
    <property type="entry name" value="Thioredoxin_domain"/>
</dbReference>
<feature type="chain" id="PRO_5045763116" evidence="1">
    <location>
        <begin position="29"/>
        <end position="407"/>
    </location>
</feature>
<feature type="signal peptide" evidence="1">
    <location>
        <begin position="1"/>
        <end position="28"/>
    </location>
</feature>
<evidence type="ECO:0000313" key="3">
    <source>
        <dbReference type="EMBL" id="MDQ1150859.1"/>
    </source>
</evidence>
<name>A0ABU0U7D9_9SPHI</name>
<evidence type="ECO:0000256" key="1">
    <source>
        <dbReference type="SAM" id="SignalP"/>
    </source>
</evidence>